<feature type="signal peptide" evidence="2">
    <location>
        <begin position="1"/>
        <end position="18"/>
    </location>
</feature>
<reference evidence="3" key="1">
    <citation type="submission" date="2023-07" db="EMBL/GenBank/DDBJ databases">
        <authorList>
            <consortium name="AG Swart"/>
            <person name="Singh M."/>
            <person name="Singh A."/>
            <person name="Seah K."/>
            <person name="Emmerich C."/>
        </authorList>
    </citation>
    <scope>NUCLEOTIDE SEQUENCE</scope>
    <source>
        <strain evidence="3">DP1</strain>
    </source>
</reference>
<dbReference type="EMBL" id="CAMPGE010011513">
    <property type="protein sequence ID" value="CAI2370341.1"/>
    <property type="molecule type" value="Genomic_DNA"/>
</dbReference>
<dbReference type="Proteomes" id="UP001295684">
    <property type="component" value="Unassembled WGS sequence"/>
</dbReference>
<keyword evidence="2" id="KW-0732">Signal</keyword>
<keyword evidence="1" id="KW-1133">Transmembrane helix</keyword>
<feature type="chain" id="PRO_5042188220" evidence="2">
    <location>
        <begin position="19"/>
        <end position="136"/>
    </location>
</feature>
<evidence type="ECO:0000313" key="3">
    <source>
        <dbReference type="EMBL" id="CAI2370341.1"/>
    </source>
</evidence>
<evidence type="ECO:0000256" key="1">
    <source>
        <dbReference type="SAM" id="Phobius"/>
    </source>
</evidence>
<evidence type="ECO:0000313" key="4">
    <source>
        <dbReference type="Proteomes" id="UP001295684"/>
    </source>
</evidence>
<proteinExistence type="predicted"/>
<dbReference type="AlphaFoldDB" id="A0AAD1UJ46"/>
<sequence>MFIGSFLSYMAFISALEAASISSATVMISSLWAFLNLMTFFTAPEALSIAFIFVMISSFWAFINLMIFITAPEAAIIPPFFSSGSTIAIILAKYFLKYILISQSLLLFFKFIFLKHFLHSGFSFRWFDEFSSIFFC</sequence>
<organism evidence="3 4">
    <name type="scientific">Euplotes crassus</name>
    <dbReference type="NCBI Taxonomy" id="5936"/>
    <lineage>
        <taxon>Eukaryota</taxon>
        <taxon>Sar</taxon>
        <taxon>Alveolata</taxon>
        <taxon>Ciliophora</taxon>
        <taxon>Intramacronucleata</taxon>
        <taxon>Spirotrichea</taxon>
        <taxon>Hypotrichia</taxon>
        <taxon>Euplotida</taxon>
        <taxon>Euplotidae</taxon>
        <taxon>Moneuplotes</taxon>
    </lineage>
</organism>
<name>A0AAD1UJ46_EUPCR</name>
<feature type="transmembrane region" description="Helical" evidence="1">
    <location>
        <begin position="6"/>
        <end position="35"/>
    </location>
</feature>
<feature type="transmembrane region" description="Helical" evidence="1">
    <location>
        <begin position="75"/>
        <end position="96"/>
    </location>
</feature>
<protein>
    <submittedName>
        <fullName evidence="3">Uncharacterized protein</fullName>
    </submittedName>
</protein>
<keyword evidence="1" id="KW-0472">Membrane</keyword>
<gene>
    <name evidence="3" type="ORF">ECRASSUSDP1_LOCUS11652</name>
</gene>
<comment type="caution">
    <text evidence="3">The sequence shown here is derived from an EMBL/GenBank/DDBJ whole genome shotgun (WGS) entry which is preliminary data.</text>
</comment>
<feature type="transmembrane region" description="Helical" evidence="1">
    <location>
        <begin position="47"/>
        <end position="69"/>
    </location>
</feature>
<keyword evidence="4" id="KW-1185">Reference proteome</keyword>
<feature type="transmembrane region" description="Helical" evidence="1">
    <location>
        <begin position="108"/>
        <end position="127"/>
    </location>
</feature>
<evidence type="ECO:0000256" key="2">
    <source>
        <dbReference type="SAM" id="SignalP"/>
    </source>
</evidence>
<keyword evidence="1" id="KW-0812">Transmembrane</keyword>
<accession>A0AAD1UJ46</accession>